<evidence type="ECO:0000256" key="1">
    <source>
        <dbReference type="ARBA" id="ARBA00023002"/>
    </source>
</evidence>
<dbReference type="Gene3D" id="3.30.360.10">
    <property type="entry name" value="Dihydrodipicolinate Reductase, domain 2"/>
    <property type="match status" value="1"/>
</dbReference>
<dbReference type="SUPFAM" id="SSF55347">
    <property type="entry name" value="Glyceraldehyde-3-phosphate dehydrogenase-like, C-terminal domain"/>
    <property type="match status" value="1"/>
</dbReference>
<protein>
    <submittedName>
        <fullName evidence="5">Gfo/Idh/MocA family oxidoreductase</fullName>
    </submittedName>
</protein>
<comment type="caution">
    <text evidence="5">The sequence shown here is derived from an EMBL/GenBank/DDBJ whole genome shotgun (WGS) entry which is preliminary data.</text>
</comment>
<dbReference type="PANTHER" id="PTHR43818:SF11">
    <property type="entry name" value="BCDNA.GH03377"/>
    <property type="match status" value="1"/>
</dbReference>
<name>A0ABS7S3T6_9MICO</name>
<dbReference type="InterPro" id="IPR055170">
    <property type="entry name" value="GFO_IDH_MocA-like_dom"/>
</dbReference>
<sequence>MHRRTKEIIVLKVGIIGTGFWATETHAPVLGAHPDARLVGIWGRRPQAAERAAVEAGTRAFVDLDEMLGEVDAVVLTVPPTAQVDLAVRCAEAGKHLLLEKPLALDPNDSARIVRAVTDADVAALVFFTSRHRPEQSAWIQAAAQRPWFTAHACWTASLFPPDQIRDPANWRHTHGALWDVGPHALSVALGVLGPATSVTAASGPGDTVHLALQHTTGASSTATLSLTAPERAGQSQFTAYGEAGILTMPIPLSTPQEAAHHAISDLARMARTGEREHGADLRLGARVTATLHAASAALRTGSTVALD</sequence>
<feature type="domain" description="Gfo/Idh/MocA-like oxidoreductase N-terminal" evidence="3">
    <location>
        <begin position="11"/>
        <end position="126"/>
    </location>
</feature>
<dbReference type="Gene3D" id="3.40.50.720">
    <property type="entry name" value="NAD(P)-binding Rossmann-like Domain"/>
    <property type="match status" value="1"/>
</dbReference>
<dbReference type="RefSeq" id="WP_223402396.1">
    <property type="nucleotide sequence ID" value="NZ_JAGSHT010000002.1"/>
</dbReference>
<evidence type="ECO:0000313" key="6">
    <source>
        <dbReference type="Proteomes" id="UP000826651"/>
    </source>
</evidence>
<organism evidence="5 6">
    <name type="scientific">Occultella gossypii</name>
    <dbReference type="NCBI Taxonomy" id="2800820"/>
    <lineage>
        <taxon>Bacteria</taxon>
        <taxon>Bacillati</taxon>
        <taxon>Actinomycetota</taxon>
        <taxon>Actinomycetes</taxon>
        <taxon>Micrococcales</taxon>
        <taxon>Ruaniaceae</taxon>
        <taxon>Occultella</taxon>
    </lineage>
</organism>
<dbReference type="InterPro" id="IPR000683">
    <property type="entry name" value="Gfo/Idh/MocA-like_OxRdtase_N"/>
</dbReference>
<keyword evidence="2" id="KW-0520">NAD</keyword>
<dbReference type="InterPro" id="IPR050463">
    <property type="entry name" value="Gfo/Idh/MocA_oxidrdct_glycsds"/>
</dbReference>
<evidence type="ECO:0000259" key="3">
    <source>
        <dbReference type="Pfam" id="PF01408"/>
    </source>
</evidence>
<keyword evidence="1" id="KW-0560">Oxidoreductase</keyword>
<keyword evidence="6" id="KW-1185">Reference proteome</keyword>
<dbReference type="InterPro" id="IPR036291">
    <property type="entry name" value="NAD(P)-bd_dom_sf"/>
</dbReference>
<proteinExistence type="predicted"/>
<evidence type="ECO:0000256" key="2">
    <source>
        <dbReference type="ARBA" id="ARBA00023027"/>
    </source>
</evidence>
<evidence type="ECO:0000259" key="4">
    <source>
        <dbReference type="Pfam" id="PF22725"/>
    </source>
</evidence>
<evidence type="ECO:0000313" key="5">
    <source>
        <dbReference type="EMBL" id="MBZ2194962.1"/>
    </source>
</evidence>
<reference evidence="5 6" key="1">
    <citation type="submission" date="2021-04" db="EMBL/GenBank/DDBJ databases">
        <title>Ruania sp. nov., isolated from sandy soil of mangrove forest.</title>
        <authorList>
            <person name="Ge X."/>
            <person name="Huang R."/>
            <person name="Liu W."/>
        </authorList>
    </citation>
    <scope>NUCLEOTIDE SEQUENCE [LARGE SCALE GENOMIC DNA]</scope>
    <source>
        <strain evidence="5 6">N2-46</strain>
    </source>
</reference>
<dbReference type="EMBL" id="JAGSHT010000002">
    <property type="protein sequence ID" value="MBZ2194962.1"/>
    <property type="molecule type" value="Genomic_DNA"/>
</dbReference>
<gene>
    <name evidence="5" type="ORF">KCQ71_02260</name>
</gene>
<dbReference type="Proteomes" id="UP000826651">
    <property type="component" value="Unassembled WGS sequence"/>
</dbReference>
<dbReference type="PANTHER" id="PTHR43818">
    <property type="entry name" value="BCDNA.GH03377"/>
    <property type="match status" value="1"/>
</dbReference>
<dbReference type="SUPFAM" id="SSF51735">
    <property type="entry name" value="NAD(P)-binding Rossmann-fold domains"/>
    <property type="match status" value="1"/>
</dbReference>
<dbReference type="Pfam" id="PF01408">
    <property type="entry name" value="GFO_IDH_MocA"/>
    <property type="match status" value="1"/>
</dbReference>
<dbReference type="Pfam" id="PF22725">
    <property type="entry name" value="GFO_IDH_MocA_C3"/>
    <property type="match status" value="1"/>
</dbReference>
<feature type="domain" description="GFO/IDH/MocA-like oxidoreductase" evidence="4">
    <location>
        <begin position="161"/>
        <end position="247"/>
    </location>
</feature>
<accession>A0ABS7S3T6</accession>